<dbReference type="EMBL" id="VNIQ01000001">
    <property type="protein sequence ID" value="TYQ08653.1"/>
    <property type="molecule type" value="Genomic_DNA"/>
</dbReference>
<accession>A0A652YY77</accession>
<organism evidence="5">
    <name type="scientific">Nocardia globerula</name>
    <dbReference type="NCBI Taxonomy" id="1818"/>
    <lineage>
        <taxon>Bacteria</taxon>
        <taxon>Bacillati</taxon>
        <taxon>Actinomycetota</taxon>
        <taxon>Actinomycetes</taxon>
        <taxon>Mycobacteriales</taxon>
        <taxon>Nocardiaceae</taxon>
        <taxon>Nocardia</taxon>
    </lineage>
</organism>
<name>A0A652YY77_NOCGL</name>
<keyword evidence="2 5" id="KW-0645">Protease</keyword>
<evidence type="ECO:0000256" key="2">
    <source>
        <dbReference type="ARBA" id="ARBA00022670"/>
    </source>
</evidence>
<sequence length="192" mass="20841">MHHKSIRLTDLRVGTKQGLDEGQFVGYASIFGNVDLHGDITAKGAFADSLKSWATSEGNIPVLYGHRDDDPDYNVGHVVSAKEDDRGLLVTAQLDLESPKGQQVYRLVKGRRLSEMSFAYEVQDSAKVKTADGKSANELRKLKLYEVSLVPQGANPETSIVAVKAAPKPDYPQYLAKAAELELSLAVAASNL</sequence>
<dbReference type="InterPro" id="IPR006433">
    <property type="entry name" value="Prohead_protease"/>
</dbReference>
<reference evidence="5" key="1">
    <citation type="submission" date="2019-07" db="EMBL/GenBank/DDBJ databases">
        <title>Genomic Encyclopedia of Type Strains, Phase IV (KMG-IV): sequencing the most valuable type-strain genomes for metagenomic binning, comparative biology and taxonomic classification.</title>
        <authorList>
            <person name="Goeker M."/>
        </authorList>
    </citation>
    <scope>NUCLEOTIDE SEQUENCE</scope>
    <source>
        <strain evidence="5">DSM 44596</strain>
    </source>
</reference>
<evidence type="ECO:0000256" key="1">
    <source>
        <dbReference type="ARBA" id="ARBA00022612"/>
    </source>
</evidence>
<gene>
    <name evidence="5" type="ORF">FNL38_1011028</name>
</gene>
<evidence type="ECO:0000256" key="3">
    <source>
        <dbReference type="ARBA" id="ARBA00022801"/>
    </source>
</evidence>
<dbReference type="InterPro" id="IPR054613">
    <property type="entry name" value="Peptidase_S78_dom"/>
</dbReference>
<feature type="domain" description="Prohead serine protease" evidence="4">
    <location>
        <begin position="17"/>
        <end position="163"/>
    </location>
</feature>
<dbReference type="AlphaFoldDB" id="A0A652YY77"/>
<dbReference type="NCBIfam" id="TIGR01543">
    <property type="entry name" value="proheadase_HK97"/>
    <property type="match status" value="1"/>
</dbReference>
<keyword evidence="1" id="KW-1188">Viral release from host cell</keyword>
<evidence type="ECO:0000313" key="5">
    <source>
        <dbReference type="EMBL" id="TYQ08653.1"/>
    </source>
</evidence>
<evidence type="ECO:0000259" key="4">
    <source>
        <dbReference type="Pfam" id="PF04586"/>
    </source>
</evidence>
<comment type="caution">
    <text evidence="5">The sequence shown here is derived from an EMBL/GenBank/DDBJ whole genome shotgun (WGS) entry which is preliminary data.</text>
</comment>
<proteinExistence type="predicted"/>
<dbReference type="Pfam" id="PF04586">
    <property type="entry name" value="Peptidase_S78"/>
    <property type="match status" value="1"/>
</dbReference>
<protein>
    <submittedName>
        <fullName evidence="5">HK97 family phage prohead protease</fullName>
    </submittedName>
</protein>
<keyword evidence="3" id="KW-0378">Hydrolase</keyword>
<dbReference type="GO" id="GO:0006508">
    <property type="term" value="P:proteolysis"/>
    <property type="evidence" value="ECO:0007669"/>
    <property type="project" value="UniProtKB-KW"/>
</dbReference>
<dbReference type="GO" id="GO:0008233">
    <property type="term" value="F:peptidase activity"/>
    <property type="evidence" value="ECO:0007669"/>
    <property type="project" value="UniProtKB-KW"/>
</dbReference>